<keyword evidence="1" id="KW-1133">Transmembrane helix</keyword>
<feature type="transmembrane region" description="Helical" evidence="1">
    <location>
        <begin position="95"/>
        <end position="112"/>
    </location>
</feature>
<organism evidence="2 3">
    <name type="scientific">Vibrio renipiscarius</name>
    <dbReference type="NCBI Taxonomy" id="1461322"/>
    <lineage>
        <taxon>Bacteria</taxon>
        <taxon>Pseudomonadati</taxon>
        <taxon>Pseudomonadota</taxon>
        <taxon>Gammaproteobacteria</taxon>
        <taxon>Vibrionales</taxon>
        <taxon>Vibrionaceae</taxon>
        <taxon>Vibrio</taxon>
    </lineage>
</organism>
<accession>A0A0C2N7D7</accession>
<reference evidence="2 3" key="1">
    <citation type="submission" date="2014-11" db="EMBL/GenBank/DDBJ databases">
        <title>Draft Genome Sequence of Vibrio piscirenalis strains CECT 8603T and CECT 8604, two marine Gammaproteobacterium isolated from cultured gilthead sea bream (Sparus aurata).</title>
        <authorList>
            <person name="Arahal D.R."/>
            <person name="Rodrigo-Torres L."/>
            <person name="Lucena T."/>
            <person name="Pujalte M.J."/>
        </authorList>
    </citation>
    <scope>NUCLEOTIDE SEQUENCE [LARGE SCALE GENOMIC DNA]</scope>
    <source>
        <strain evidence="2 3">DCR 1-4-2</strain>
    </source>
</reference>
<feature type="transmembrane region" description="Helical" evidence="1">
    <location>
        <begin position="7"/>
        <end position="24"/>
    </location>
</feature>
<keyword evidence="1" id="KW-0472">Membrane</keyword>
<keyword evidence="1" id="KW-0812">Transmembrane</keyword>
<dbReference type="Pfam" id="PF11086">
    <property type="entry name" value="DUF2878"/>
    <property type="match status" value="1"/>
</dbReference>
<protein>
    <submittedName>
        <fullName evidence="2">Zinc ABC transporter permease</fullName>
    </submittedName>
</protein>
<accession>A0A0C2JVK6</accession>
<dbReference type="AlphaFoldDB" id="A0A0C2N7D7"/>
<dbReference type="RefSeq" id="WP_040986858.1">
    <property type="nucleotide sequence ID" value="NZ_JTKH01000003.1"/>
</dbReference>
<feature type="transmembrane region" description="Helical" evidence="1">
    <location>
        <begin position="56"/>
        <end position="75"/>
    </location>
</feature>
<evidence type="ECO:0000313" key="2">
    <source>
        <dbReference type="EMBL" id="KII81994.1"/>
    </source>
</evidence>
<dbReference type="STRING" id="1461322.OJ16_02055"/>
<comment type="caution">
    <text evidence="2">The sequence shown here is derived from an EMBL/GenBank/DDBJ whole genome shotgun (WGS) entry which is preliminary data.</text>
</comment>
<dbReference type="InterPro" id="IPR021306">
    <property type="entry name" value="DUF2878"/>
</dbReference>
<feature type="transmembrane region" description="Helical" evidence="1">
    <location>
        <begin position="30"/>
        <end position="49"/>
    </location>
</feature>
<feature type="transmembrane region" description="Helical" evidence="1">
    <location>
        <begin position="119"/>
        <end position="137"/>
    </location>
</feature>
<gene>
    <name evidence="2" type="ORF">OJ16_02055</name>
</gene>
<dbReference type="Proteomes" id="UP000031672">
    <property type="component" value="Unassembled WGS sequence"/>
</dbReference>
<evidence type="ECO:0000313" key="3">
    <source>
        <dbReference type="Proteomes" id="UP000031672"/>
    </source>
</evidence>
<evidence type="ECO:0000256" key="1">
    <source>
        <dbReference type="SAM" id="Phobius"/>
    </source>
</evidence>
<dbReference type="OrthoDB" id="6522758at2"/>
<feature type="transmembrane region" description="Helical" evidence="1">
    <location>
        <begin position="149"/>
        <end position="169"/>
    </location>
</feature>
<proteinExistence type="predicted"/>
<sequence length="180" mass="20552">MSEFKRFLLVSTWFQVTWFLAVVGADKWQWLTVAAVLLTLGVSAKYRWLQWRKWGLLCLIGISFDVLNQQIGVFVFESGVENDLGSDFKRSVLPLWLMALWAIFMWYVQFLVPIVSRYPLALVSMMGGISGSLSYWAGSKLDAVTFGYALLPTLGWLFIGWTAVTMLCVRMLKDEKTSRA</sequence>
<keyword evidence="3" id="KW-1185">Reference proteome</keyword>
<name>A0A0C2N7D7_9VIBR</name>
<dbReference type="EMBL" id="JTKH01000003">
    <property type="protein sequence ID" value="KII81994.1"/>
    <property type="molecule type" value="Genomic_DNA"/>
</dbReference>